<feature type="region of interest" description="Disordered" evidence="2">
    <location>
        <begin position="366"/>
        <end position="426"/>
    </location>
</feature>
<feature type="compositionally biased region" description="Low complexity" evidence="2">
    <location>
        <begin position="370"/>
        <end position="410"/>
    </location>
</feature>
<dbReference type="OrthoDB" id="9782542at2"/>
<evidence type="ECO:0000256" key="3">
    <source>
        <dbReference type="SAM" id="Phobius"/>
    </source>
</evidence>
<feature type="transmembrane region" description="Helical" evidence="3">
    <location>
        <begin position="31"/>
        <end position="51"/>
    </location>
</feature>
<keyword evidence="6" id="KW-1185">Reference proteome</keyword>
<evidence type="ECO:0000256" key="2">
    <source>
        <dbReference type="SAM" id="MobiDB-lite"/>
    </source>
</evidence>
<evidence type="ECO:0000313" key="5">
    <source>
        <dbReference type="EMBL" id="QFU96904.1"/>
    </source>
</evidence>
<keyword evidence="3" id="KW-0812">Transmembrane</keyword>
<dbReference type="EMBL" id="CP045529">
    <property type="protein sequence ID" value="QFU96904.1"/>
    <property type="molecule type" value="Genomic_DNA"/>
</dbReference>
<protein>
    <recommendedName>
        <fullName evidence="4">Cell envelope-related transcriptional attenuator domain-containing protein</fullName>
    </recommendedName>
</protein>
<accession>A0A5P9Q676</accession>
<dbReference type="NCBIfam" id="TIGR00350">
    <property type="entry name" value="lytR_cpsA_psr"/>
    <property type="match status" value="1"/>
</dbReference>
<dbReference type="Gene3D" id="3.40.630.190">
    <property type="entry name" value="LCP protein"/>
    <property type="match status" value="1"/>
</dbReference>
<feature type="domain" description="Cell envelope-related transcriptional attenuator" evidence="4">
    <location>
        <begin position="112"/>
        <end position="279"/>
    </location>
</feature>
<dbReference type="InterPro" id="IPR050922">
    <property type="entry name" value="LytR/CpsA/Psr_CW_biosynth"/>
</dbReference>
<gene>
    <name evidence="5" type="ORF">KDY119_00394</name>
</gene>
<comment type="similarity">
    <text evidence="1">Belongs to the LytR/CpsA/Psr (LCP) family.</text>
</comment>
<sequence>MTTATSPAPDDGRARPPAHARAARTHRLVRVVALVAVGAVAAVGSGAWALARHYQGNVTGVNVEAVLGKPTHTPDDPSDPDAGDDLNILVLGSDSRGGANAKEVGDGEVGQRSDTAMVLHISADRKRVEVVSIPRDSMVHIPACKVDEKGTTTQEYAVGMFNAAFAYGADATGSIAGGALCTWQTVEADTGLSLDGFVVVDFAGFAGMIDALDGVPMCVTRHIDSPEANHLVLDPGWQTLKGKKALGYARARKGVGLDGSDTSRILRQQEMVGAMFTKLVDQNVLTSAPKLLTFLDAATKSLTTSSNLSSIKRLVGLGWSLRHVSLDDVVFLTIPYEAYPPNHNKVQWAPSADAVWKKLKEDKPLVASETKSTGSTHSGTSTSGGTKASSTTAPSKAPTTKKPTAPTTPKNRATDGIDASEIPSTKAACEAAIKAAQG</sequence>
<keyword evidence="3" id="KW-1133">Transmembrane helix</keyword>
<keyword evidence="3" id="KW-0472">Membrane</keyword>
<evidence type="ECO:0000256" key="1">
    <source>
        <dbReference type="ARBA" id="ARBA00006068"/>
    </source>
</evidence>
<dbReference type="PANTHER" id="PTHR33392">
    <property type="entry name" value="POLYISOPRENYL-TEICHOIC ACID--PEPTIDOGLYCAN TEICHOIC ACID TRANSFERASE TAGU"/>
    <property type="match status" value="1"/>
</dbReference>
<dbReference type="Pfam" id="PF03816">
    <property type="entry name" value="LytR_cpsA_psr"/>
    <property type="match status" value="1"/>
</dbReference>
<organism evidence="5 6">
    <name type="scientific">Luteimicrobium xylanilyticum</name>
    <dbReference type="NCBI Taxonomy" id="1133546"/>
    <lineage>
        <taxon>Bacteria</taxon>
        <taxon>Bacillati</taxon>
        <taxon>Actinomycetota</taxon>
        <taxon>Actinomycetes</taxon>
        <taxon>Micrococcales</taxon>
        <taxon>Luteimicrobium</taxon>
    </lineage>
</organism>
<feature type="region of interest" description="Disordered" evidence="2">
    <location>
        <begin position="1"/>
        <end position="22"/>
    </location>
</feature>
<dbReference type="RefSeq" id="WP_148284316.1">
    <property type="nucleotide sequence ID" value="NZ_BAABIH010000013.1"/>
</dbReference>
<dbReference type="AlphaFoldDB" id="A0A5P9Q676"/>
<evidence type="ECO:0000313" key="6">
    <source>
        <dbReference type="Proteomes" id="UP000326702"/>
    </source>
</evidence>
<dbReference type="InterPro" id="IPR004474">
    <property type="entry name" value="LytR_CpsA_psr"/>
</dbReference>
<reference evidence="5 6" key="1">
    <citation type="submission" date="2019-10" db="EMBL/GenBank/DDBJ databases">
        <title>Genome sequence of Luteimicrobium xylanilyticum HY-24.</title>
        <authorList>
            <person name="Kim D.Y."/>
            <person name="Park H.-Y."/>
        </authorList>
    </citation>
    <scope>NUCLEOTIDE SEQUENCE [LARGE SCALE GENOMIC DNA]</scope>
    <source>
        <strain evidence="5 6">HY-24</strain>
    </source>
</reference>
<proteinExistence type="inferred from homology"/>
<dbReference type="PANTHER" id="PTHR33392:SF6">
    <property type="entry name" value="POLYISOPRENYL-TEICHOIC ACID--PEPTIDOGLYCAN TEICHOIC ACID TRANSFERASE TAGU"/>
    <property type="match status" value="1"/>
</dbReference>
<dbReference type="Proteomes" id="UP000326702">
    <property type="component" value="Chromosome"/>
</dbReference>
<evidence type="ECO:0000259" key="4">
    <source>
        <dbReference type="Pfam" id="PF03816"/>
    </source>
</evidence>
<name>A0A5P9Q676_9MICO</name>
<dbReference type="KEGG" id="lxl:KDY119_00394"/>